<feature type="transmembrane region" description="Helical" evidence="2">
    <location>
        <begin position="811"/>
        <end position="840"/>
    </location>
</feature>
<dbReference type="EMBL" id="WHVB01000017">
    <property type="protein sequence ID" value="KAF8474435.1"/>
    <property type="molecule type" value="Genomic_DNA"/>
</dbReference>
<keyword evidence="2" id="KW-0472">Membrane</keyword>
<evidence type="ECO:0000256" key="2">
    <source>
        <dbReference type="SAM" id="Phobius"/>
    </source>
</evidence>
<gene>
    <name evidence="3" type="ORF">DFH94DRAFT_695502</name>
</gene>
<feature type="transmembrane region" description="Helical" evidence="2">
    <location>
        <begin position="714"/>
        <end position="739"/>
    </location>
</feature>
<feature type="transmembrane region" description="Helical" evidence="2">
    <location>
        <begin position="759"/>
        <end position="779"/>
    </location>
</feature>
<feature type="compositionally biased region" description="Polar residues" evidence="1">
    <location>
        <begin position="285"/>
        <end position="310"/>
    </location>
</feature>
<keyword evidence="4" id="KW-1185">Reference proteome</keyword>
<protein>
    <submittedName>
        <fullName evidence="3">Uncharacterized protein</fullName>
    </submittedName>
</protein>
<dbReference type="AlphaFoldDB" id="A0A9P5K227"/>
<dbReference type="OrthoDB" id="2657661at2759"/>
<organism evidence="3 4">
    <name type="scientific">Russula ochroleuca</name>
    <dbReference type="NCBI Taxonomy" id="152965"/>
    <lineage>
        <taxon>Eukaryota</taxon>
        <taxon>Fungi</taxon>
        <taxon>Dikarya</taxon>
        <taxon>Basidiomycota</taxon>
        <taxon>Agaricomycotina</taxon>
        <taxon>Agaricomycetes</taxon>
        <taxon>Russulales</taxon>
        <taxon>Russulaceae</taxon>
        <taxon>Russula</taxon>
    </lineage>
</organism>
<dbReference type="Proteomes" id="UP000759537">
    <property type="component" value="Unassembled WGS sequence"/>
</dbReference>
<sequence>MAPAFNALLDFLRIIRIARDYIKRFPGRGASILAFLGRKLNQWWRFWLRKFGRPKPVERRFLGTEASSYSVSGGSGVVREYVVAASYLPPSASRASLHEQRERQPPVTVVPVVDVHPPVLDTLSVDHPYVSNPPGGPPHSPHPLGGRAHGNRSSGNLSALSTQSRASDRYSIITNSRESMRATHGQPSRYPRAPHRQFGRGPDPARDPTRSRERPTRPSTPAVTRPHTPTHATLVTQPPRLEIITALPSHADDRVNPVVRPATPSSYTHEPLSPPPMSEIRRRQSSTIVVDIQNPSTESLTLSPSANPPQITDEPSDMESSTIHSSPDSPAGDLLNEPSLGSPTSSNHPTLEDLILPEGRFVQLINSDQIPRYEKNATMQVGYTILSLHTYTSCRSRVETAYDVKPLTTEFPYFSESDGSEQDSIQPDCSPWIPATHPDGALYFYDEERRLFTDTDMHDQTMKDEIEDFYYYLQHVLRNDGLSIPSKNYDLVLDIMVAENEEQGKRISWSYYYACHEARCLFWLETYDASYMTSELFGVKSPAHVKHRLEALYWSHWSLFPVVFDDRRLPLDAYDELMGILMHGCVDVLTSKSSTLPYDDDTMRRMVRLVQGAKDAKGGLAYYTAGITRLLSFFAHWRFLYFHGQKHARLIRDQSVYDKPKHERSLLITVLSPLLFLAPEVHLQEMEKLWTDEVIIETAWKNVMTKLVQEWEGVILWSTVMLTANVGFLAIPGVVLSNLSGTDITSASEVVIFTSPTQIASSLSVEASIGSIMIGLLLVRHNRTKQKEDPSGASTYLYRSSHRIFGLEPMAIIFSLPWALLMWSMVIFFIALLLFCFSISNIPTRIFVAIMSVLICTLIGWGIRTAWESKDDEGDVWEKSLVVLRRTRVALFERVKDVIPFHTRRLPQDDRFTLNNYLVNEGRV</sequence>
<accession>A0A9P5K227</accession>
<evidence type="ECO:0000313" key="3">
    <source>
        <dbReference type="EMBL" id="KAF8474435.1"/>
    </source>
</evidence>
<evidence type="ECO:0000313" key="4">
    <source>
        <dbReference type="Proteomes" id="UP000759537"/>
    </source>
</evidence>
<keyword evidence="2" id="KW-0812">Transmembrane</keyword>
<keyword evidence="2" id="KW-1133">Transmembrane helix</keyword>
<comment type="caution">
    <text evidence="3">The sequence shown here is derived from an EMBL/GenBank/DDBJ whole genome shotgun (WGS) entry which is preliminary data.</text>
</comment>
<feature type="transmembrane region" description="Helical" evidence="2">
    <location>
        <begin position="620"/>
        <end position="642"/>
    </location>
</feature>
<proteinExistence type="predicted"/>
<reference evidence="3" key="1">
    <citation type="submission" date="2019-10" db="EMBL/GenBank/DDBJ databases">
        <authorList>
            <consortium name="DOE Joint Genome Institute"/>
            <person name="Kuo A."/>
            <person name="Miyauchi S."/>
            <person name="Kiss E."/>
            <person name="Drula E."/>
            <person name="Kohler A."/>
            <person name="Sanchez-Garcia M."/>
            <person name="Andreopoulos B."/>
            <person name="Barry K.W."/>
            <person name="Bonito G."/>
            <person name="Buee M."/>
            <person name="Carver A."/>
            <person name="Chen C."/>
            <person name="Cichocki N."/>
            <person name="Clum A."/>
            <person name="Culley D."/>
            <person name="Crous P.W."/>
            <person name="Fauchery L."/>
            <person name="Girlanda M."/>
            <person name="Hayes R."/>
            <person name="Keri Z."/>
            <person name="LaButti K."/>
            <person name="Lipzen A."/>
            <person name="Lombard V."/>
            <person name="Magnuson J."/>
            <person name="Maillard F."/>
            <person name="Morin E."/>
            <person name="Murat C."/>
            <person name="Nolan M."/>
            <person name="Ohm R."/>
            <person name="Pangilinan J."/>
            <person name="Pereira M."/>
            <person name="Perotto S."/>
            <person name="Peter M."/>
            <person name="Riley R."/>
            <person name="Sitrit Y."/>
            <person name="Stielow B."/>
            <person name="Szollosi G."/>
            <person name="Zifcakova L."/>
            <person name="Stursova M."/>
            <person name="Spatafora J.W."/>
            <person name="Tedersoo L."/>
            <person name="Vaario L.-M."/>
            <person name="Yamada A."/>
            <person name="Yan M."/>
            <person name="Wang P."/>
            <person name="Xu J."/>
            <person name="Bruns T."/>
            <person name="Baldrian P."/>
            <person name="Vilgalys R."/>
            <person name="Henrissat B."/>
            <person name="Grigoriev I.V."/>
            <person name="Hibbett D."/>
            <person name="Nagy L.G."/>
            <person name="Martin F.M."/>
        </authorList>
    </citation>
    <scope>NUCLEOTIDE SEQUENCE</scope>
    <source>
        <strain evidence="3">Prilba</strain>
    </source>
</reference>
<feature type="compositionally biased region" description="Basic and acidic residues" evidence="1">
    <location>
        <begin position="203"/>
        <end position="216"/>
    </location>
</feature>
<name>A0A9P5K227_9AGAM</name>
<reference evidence="3" key="2">
    <citation type="journal article" date="2020" name="Nat. Commun.">
        <title>Large-scale genome sequencing of mycorrhizal fungi provides insights into the early evolution of symbiotic traits.</title>
        <authorList>
            <person name="Miyauchi S."/>
            <person name="Kiss E."/>
            <person name="Kuo A."/>
            <person name="Drula E."/>
            <person name="Kohler A."/>
            <person name="Sanchez-Garcia M."/>
            <person name="Morin E."/>
            <person name="Andreopoulos B."/>
            <person name="Barry K.W."/>
            <person name="Bonito G."/>
            <person name="Buee M."/>
            <person name="Carver A."/>
            <person name="Chen C."/>
            <person name="Cichocki N."/>
            <person name="Clum A."/>
            <person name="Culley D."/>
            <person name="Crous P.W."/>
            <person name="Fauchery L."/>
            <person name="Girlanda M."/>
            <person name="Hayes R.D."/>
            <person name="Keri Z."/>
            <person name="LaButti K."/>
            <person name="Lipzen A."/>
            <person name="Lombard V."/>
            <person name="Magnuson J."/>
            <person name="Maillard F."/>
            <person name="Murat C."/>
            <person name="Nolan M."/>
            <person name="Ohm R.A."/>
            <person name="Pangilinan J."/>
            <person name="Pereira M.F."/>
            <person name="Perotto S."/>
            <person name="Peter M."/>
            <person name="Pfister S."/>
            <person name="Riley R."/>
            <person name="Sitrit Y."/>
            <person name="Stielow J.B."/>
            <person name="Szollosi G."/>
            <person name="Zifcakova L."/>
            <person name="Stursova M."/>
            <person name="Spatafora J.W."/>
            <person name="Tedersoo L."/>
            <person name="Vaario L.M."/>
            <person name="Yamada A."/>
            <person name="Yan M."/>
            <person name="Wang P."/>
            <person name="Xu J."/>
            <person name="Bruns T."/>
            <person name="Baldrian P."/>
            <person name="Vilgalys R."/>
            <person name="Dunand C."/>
            <person name="Henrissat B."/>
            <person name="Grigoriev I.V."/>
            <person name="Hibbett D."/>
            <person name="Nagy L.G."/>
            <person name="Martin F.M."/>
        </authorList>
    </citation>
    <scope>NUCLEOTIDE SEQUENCE</scope>
    <source>
        <strain evidence="3">Prilba</strain>
    </source>
</reference>
<feature type="region of interest" description="Disordered" evidence="1">
    <location>
        <begin position="123"/>
        <end position="351"/>
    </location>
</feature>
<feature type="compositionally biased region" description="Polar residues" evidence="1">
    <location>
        <begin position="339"/>
        <end position="349"/>
    </location>
</feature>
<feature type="compositionally biased region" description="Polar residues" evidence="1">
    <location>
        <begin position="151"/>
        <end position="165"/>
    </location>
</feature>
<feature type="compositionally biased region" description="Polar residues" evidence="1">
    <location>
        <begin position="318"/>
        <end position="328"/>
    </location>
</feature>
<feature type="transmembrane region" description="Helical" evidence="2">
    <location>
        <begin position="846"/>
        <end position="863"/>
    </location>
</feature>
<evidence type="ECO:0000256" key="1">
    <source>
        <dbReference type="SAM" id="MobiDB-lite"/>
    </source>
</evidence>